<dbReference type="PANTHER" id="PTHR46926:SF1">
    <property type="entry name" value="GLUTAREDOXIN DOMAIN-CONTAINING CYSTEINE-RICH PROTEIN 2"/>
    <property type="match status" value="1"/>
</dbReference>
<dbReference type="Proteomes" id="UP000826234">
    <property type="component" value="Unassembled WGS sequence"/>
</dbReference>
<accession>A0ABQ7TJT1</accession>
<keyword evidence="2" id="KW-1185">Reference proteome</keyword>
<sequence>MDDFQKKLNQRHDARSRKVRFKISSAYSGRLLKQVYEDGQELEIPQVEYPHSFRHWNFEPRGHFFGTDETPESRIYPSAKLNAQRISVFREGNKYTLASTPSLLNDEQPEDSRMLKTYYMYPISYQPPPILDFGKIIIYTSNLKIIRTSMNKKELVRKIMQDEGIEDCSFMCHEERRGNSSNQNDRNIKDTEDDFGHNQHVQVKQDASYFVVPASSQMKQMMTTVVPNVRDQALHPVLYATEASFQCWLTVLRSPTELYDVLLAMKMVSSPARRVLTDCIYKVDFT</sequence>
<evidence type="ECO:0000313" key="1">
    <source>
        <dbReference type="EMBL" id="KAH0629737.1"/>
    </source>
</evidence>
<reference evidence="1 2" key="1">
    <citation type="journal article" date="2022" name="Gigascience">
        <title>A chromosome-level genome assembly and annotation of the desert horned lizard, Phrynosoma platyrhinos, provides insight into chromosomal rearrangements among reptiles.</title>
        <authorList>
            <person name="Koochekian N."/>
            <person name="Ascanio A."/>
            <person name="Farleigh K."/>
            <person name="Card D.C."/>
            <person name="Schield D.R."/>
            <person name="Castoe T.A."/>
            <person name="Jezkova T."/>
        </authorList>
    </citation>
    <scope>NUCLEOTIDE SEQUENCE [LARGE SCALE GENOMIC DNA]</scope>
    <source>
        <strain evidence="1">NK-2021</strain>
    </source>
</reference>
<gene>
    <name evidence="1" type="ORF">JD844_012053</name>
</gene>
<protein>
    <submittedName>
        <fullName evidence="1">Uncharacterized protein</fullName>
    </submittedName>
</protein>
<dbReference type="EMBL" id="JAIPUX010000439">
    <property type="protein sequence ID" value="KAH0629737.1"/>
    <property type="molecule type" value="Genomic_DNA"/>
</dbReference>
<name>A0ABQ7TJT1_PHRPL</name>
<comment type="caution">
    <text evidence="1">The sequence shown here is derived from an EMBL/GenBank/DDBJ whole genome shotgun (WGS) entry which is preliminary data.</text>
</comment>
<evidence type="ECO:0000313" key="2">
    <source>
        <dbReference type="Proteomes" id="UP000826234"/>
    </source>
</evidence>
<proteinExistence type="predicted"/>
<dbReference type="PANTHER" id="PTHR46926">
    <property type="entry name" value="GLUTAREDOXIN DOMAIN-CONTAINING CYSTEINE-RICH PROTEIN 2"/>
    <property type="match status" value="1"/>
</dbReference>
<dbReference type="InterPro" id="IPR033023">
    <property type="entry name" value="GRXCR2"/>
</dbReference>
<organism evidence="1 2">
    <name type="scientific">Phrynosoma platyrhinos</name>
    <name type="common">Desert horned lizard</name>
    <dbReference type="NCBI Taxonomy" id="52577"/>
    <lineage>
        <taxon>Eukaryota</taxon>
        <taxon>Metazoa</taxon>
        <taxon>Chordata</taxon>
        <taxon>Craniata</taxon>
        <taxon>Vertebrata</taxon>
        <taxon>Euteleostomi</taxon>
        <taxon>Lepidosauria</taxon>
        <taxon>Squamata</taxon>
        <taxon>Bifurcata</taxon>
        <taxon>Unidentata</taxon>
        <taxon>Episquamata</taxon>
        <taxon>Toxicofera</taxon>
        <taxon>Iguania</taxon>
        <taxon>Phrynosomatidae</taxon>
        <taxon>Phrynosomatinae</taxon>
        <taxon>Phrynosoma</taxon>
    </lineage>
</organism>